<evidence type="ECO:0000256" key="12">
    <source>
        <dbReference type="ARBA" id="ARBA00023137"/>
    </source>
</evidence>
<dbReference type="GeneID" id="8236321"/>
<dbReference type="SUPFAM" id="SSF57440">
    <property type="entry name" value="Kringle-like"/>
    <property type="match status" value="1"/>
</dbReference>
<evidence type="ECO:0000256" key="9">
    <source>
        <dbReference type="ARBA" id="ARBA00022989"/>
    </source>
</evidence>
<keyword evidence="3 19" id="KW-0420">Kringle</keyword>
<dbReference type="CDD" id="cd05048">
    <property type="entry name" value="PTKc_Ror"/>
    <property type="match status" value="1"/>
</dbReference>
<dbReference type="SMART" id="SM00130">
    <property type="entry name" value="KR"/>
    <property type="match status" value="1"/>
</dbReference>
<evidence type="ECO:0000256" key="13">
    <source>
        <dbReference type="ARBA" id="ARBA00023157"/>
    </source>
</evidence>
<dbReference type="Pfam" id="PF00051">
    <property type="entry name" value="Kringle"/>
    <property type="match status" value="1"/>
</dbReference>
<feature type="chain" id="PRO_5011412729" description="Tyrosine-protein kinase receptor" evidence="24">
    <location>
        <begin position="20"/>
        <end position="932"/>
    </location>
</feature>
<dbReference type="EnsemblMetazoa" id="PHUM499580-RA">
    <property type="protein sequence ID" value="PHUM499580-PA"/>
    <property type="gene ID" value="PHUM499580"/>
</dbReference>
<dbReference type="CDD" id="cd07459">
    <property type="entry name" value="CRD_TK_ROR_like"/>
    <property type="match status" value="1"/>
</dbReference>
<keyword evidence="12" id="KW-0829">Tyrosine-protein kinase</keyword>
<comment type="subcellular location">
    <subcellularLocation>
        <location evidence="1">Membrane</location>
        <topology evidence="1">Single-pass type I membrane protein</topology>
    </subcellularLocation>
    <subcellularLocation>
        <location evidence="17">Synapse</location>
    </subcellularLocation>
</comment>
<keyword evidence="6 20" id="KW-0547">Nucleotide-binding</keyword>
<dbReference type="InterPro" id="IPR011009">
    <property type="entry name" value="Kinase-like_dom_sf"/>
</dbReference>
<dbReference type="OMA" id="IQNDECP"/>
<dbReference type="InterPro" id="IPR018056">
    <property type="entry name" value="Kringle_CS"/>
</dbReference>
<keyword evidence="2 21" id="KW-0597">Phosphoprotein</keyword>
<feature type="region of interest" description="Disordered" evidence="22">
    <location>
        <begin position="442"/>
        <end position="461"/>
    </location>
</feature>
<dbReference type="Pfam" id="PF07714">
    <property type="entry name" value="PK_Tyr_Ser-Thr"/>
    <property type="match status" value="1"/>
</dbReference>
<dbReference type="GO" id="GO:0005524">
    <property type="term" value="F:ATP binding"/>
    <property type="evidence" value="ECO:0007669"/>
    <property type="project" value="UniProtKB-UniRule"/>
</dbReference>
<evidence type="ECO:0000256" key="24">
    <source>
        <dbReference type="SAM" id="SignalP"/>
    </source>
</evidence>
<keyword evidence="7 29" id="KW-0418">Kinase</keyword>
<keyword evidence="5 21" id="KW-0812">Transmembrane</keyword>
<dbReference type="SUPFAM" id="SSF56112">
    <property type="entry name" value="Protein kinase-like (PK-like)"/>
    <property type="match status" value="1"/>
</dbReference>
<evidence type="ECO:0000256" key="20">
    <source>
        <dbReference type="PROSITE-ProRule" id="PRU10141"/>
    </source>
</evidence>
<dbReference type="FunFam" id="1.10.510.10:FF:000116">
    <property type="entry name" value="inactive tyrosine-protein kinase transmembrane receptor ROR1"/>
    <property type="match status" value="1"/>
</dbReference>
<evidence type="ECO:0000256" key="3">
    <source>
        <dbReference type="ARBA" id="ARBA00022572"/>
    </source>
</evidence>
<keyword evidence="15" id="KW-0325">Glycoprotein</keyword>
<evidence type="ECO:0000256" key="1">
    <source>
        <dbReference type="ARBA" id="ARBA00004479"/>
    </source>
</evidence>
<dbReference type="GO" id="GO:0017147">
    <property type="term" value="F:Wnt-protein binding"/>
    <property type="evidence" value="ECO:0007669"/>
    <property type="project" value="TreeGrafter"/>
</dbReference>
<evidence type="ECO:0000259" key="26">
    <source>
        <dbReference type="PROSITE" id="PS50038"/>
    </source>
</evidence>
<evidence type="ECO:0000256" key="6">
    <source>
        <dbReference type="ARBA" id="ARBA00022741"/>
    </source>
</evidence>
<dbReference type="PANTHER" id="PTHR24416:SF611">
    <property type="entry name" value="TYROSINE-PROTEIN KINASE TRANSMEMBRANE RECEPTOR ROR"/>
    <property type="match status" value="1"/>
</dbReference>
<feature type="binding site" evidence="20">
    <location>
        <position position="518"/>
    </location>
    <ligand>
        <name>ATP</name>
        <dbReference type="ChEBI" id="CHEBI:30616"/>
    </ligand>
</feature>
<dbReference type="Gene3D" id="2.40.20.10">
    <property type="entry name" value="Plasminogen Kringle 4"/>
    <property type="match status" value="1"/>
</dbReference>
<dbReference type="PROSITE" id="PS00021">
    <property type="entry name" value="KRINGLE_1"/>
    <property type="match status" value="1"/>
</dbReference>
<dbReference type="InterPro" id="IPR050122">
    <property type="entry name" value="RTK"/>
</dbReference>
<dbReference type="InParanoid" id="E0VXF5"/>
<comment type="caution">
    <text evidence="19">Lacks conserved residue(s) required for the propagation of feature annotation.</text>
</comment>
<keyword evidence="13" id="KW-1015">Disulfide bond</keyword>
<dbReference type="PROSITE" id="PS50070">
    <property type="entry name" value="KRINGLE_2"/>
    <property type="match status" value="1"/>
</dbReference>
<dbReference type="InterPro" id="IPR003598">
    <property type="entry name" value="Ig_sub2"/>
</dbReference>
<dbReference type="EMBL" id="AAZO01006056">
    <property type="status" value="NOT_ANNOTATED_CDS"/>
    <property type="molecule type" value="Genomic_DNA"/>
</dbReference>
<dbReference type="SMART" id="SM00408">
    <property type="entry name" value="IGc2"/>
    <property type="match status" value="1"/>
</dbReference>
<evidence type="ECO:0000256" key="22">
    <source>
        <dbReference type="SAM" id="MobiDB-lite"/>
    </source>
</evidence>
<dbReference type="InterPro" id="IPR000001">
    <property type="entry name" value="Kringle"/>
</dbReference>
<dbReference type="Gene3D" id="1.10.2000.10">
    <property type="entry name" value="Frizzled cysteine-rich domain"/>
    <property type="match status" value="1"/>
</dbReference>
<dbReference type="PROSITE" id="PS00239">
    <property type="entry name" value="RECEPTOR_TYR_KIN_II"/>
    <property type="match status" value="1"/>
</dbReference>
<dbReference type="InterPro" id="IPR003599">
    <property type="entry name" value="Ig_sub"/>
</dbReference>
<dbReference type="AlphaFoldDB" id="E0VXF5"/>
<keyword evidence="10" id="KW-0770">Synapse</keyword>
<evidence type="ECO:0000313" key="29">
    <source>
        <dbReference type="EMBL" id="EEB18061.1"/>
    </source>
</evidence>
<feature type="compositionally biased region" description="Gly residues" evidence="22">
    <location>
        <begin position="834"/>
        <end position="849"/>
    </location>
</feature>
<dbReference type="PANTHER" id="PTHR24416">
    <property type="entry name" value="TYROSINE-PROTEIN KINASE RECEPTOR"/>
    <property type="match status" value="1"/>
</dbReference>
<feature type="transmembrane region" description="Helical" evidence="23">
    <location>
        <begin position="407"/>
        <end position="428"/>
    </location>
</feature>
<keyword evidence="14 21" id="KW-0675">Receptor</keyword>
<keyword evidence="9 23" id="KW-1133">Transmembrane helix</keyword>
<evidence type="ECO:0000256" key="21">
    <source>
        <dbReference type="RuleBase" id="RU000312"/>
    </source>
</evidence>
<gene>
    <name evidence="30" type="primary">8236321</name>
    <name evidence="29" type="ORF">Phum_PHUM499580</name>
</gene>
<evidence type="ECO:0000256" key="16">
    <source>
        <dbReference type="ARBA" id="ARBA00023319"/>
    </source>
</evidence>
<dbReference type="GO" id="GO:0004714">
    <property type="term" value="F:transmembrane receptor protein tyrosine kinase activity"/>
    <property type="evidence" value="ECO:0007669"/>
    <property type="project" value="UniProtKB-EC"/>
</dbReference>
<dbReference type="InterPro" id="IPR002011">
    <property type="entry name" value="Tyr_kinase_rcpt_2_CS"/>
</dbReference>
<dbReference type="InterPro" id="IPR008266">
    <property type="entry name" value="Tyr_kinase_AS"/>
</dbReference>
<dbReference type="OrthoDB" id="10005095at2759"/>
<dbReference type="PRINTS" id="PR00018">
    <property type="entry name" value="KRINGLE"/>
</dbReference>
<dbReference type="GO" id="GO:0045202">
    <property type="term" value="C:synapse"/>
    <property type="evidence" value="ECO:0007669"/>
    <property type="project" value="UniProtKB-SubCell"/>
</dbReference>
<evidence type="ECO:0000256" key="10">
    <source>
        <dbReference type="ARBA" id="ARBA00023018"/>
    </source>
</evidence>
<dbReference type="SUPFAM" id="SSF48726">
    <property type="entry name" value="Immunoglobulin"/>
    <property type="match status" value="1"/>
</dbReference>
<dbReference type="InterPro" id="IPR001245">
    <property type="entry name" value="Ser-Thr/Tyr_kinase_cat_dom"/>
</dbReference>
<dbReference type="HOGENOM" id="CLU_000288_30_4_1"/>
<dbReference type="PROSITE" id="PS00018">
    <property type="entry name" value="EF_HAND_1"/>
    <property type="match status" value="1"/>
</dbReference>
<dbReference type="Proteomes" id="UP000009046">
    <property type="component" value="Unassembled WGS sequence"/>
</dbReference>
<proteinExistence type="inferred from homology"/>
<dbReference type="InterPro" id="IPR018247">
    <property type="entry name" value="EF_Hand_1_Ca_BS"/>
</dbReference>
<evidence type="ECO:0000256" key="4">
    <source>
        <dbReference type="ARBA" id="ARBA00022679"/>
    </source>
</evidence>
<dbReference type="Gene3D" id="3.30.200.20">
    <property type="entry name" value="Phosphorylase Kinase, domain 1"/>
    <property type="match status" value="1"/>
</dbReference>
<dbReference type="InterPro" id="IPR013806">
    <property type="entry name" value="Kringle-like"/>
</dbReference>
<dbReference type="CDD" id="cd00108">
    <property type="entry name" value="KR"/>
    <property type="match status" value="1"/>
</dbReference>
<dbReference type="InterPro" id="IPR013783">
    <property type="entry name" value="Ig-like_fold"/>
</dbReference>
<comment type="similarity">
    <text evidence="21">Belongs to the protein kinase superfamily. Tyr protein kinase family. Insulin receptor subfamily.</text>
</comment>
<dbReference type="InterPro" id="IPR020635">
    <property type="entry name" value="Tyr_kinase_cat_dom"/>
</dbReference>
<dbReference type="PROSITE" id="PS50835">
    <property type="entry name" value="IG_LIKE"/>
    <property type="match status" value="1"/>
</dbReference>
<feature type="domain" description="Ig-like" evidence="28">
    <location>
        <begin position="77"/>
        <end position="162"/>
    </location>
</feature>
<evidence type="ECO:0000259" key="25">
    <source>
        <dbReference type="PROSITE" id="PS50011"/>
    </source>
</evidence>
<dbReference type="RefSeq" id="XP_002430799.1">
    <property type="nucleotide sequence ID" value="XM_002430754.1"/>
</dbReference>
<sequence length="932" mass="105904">MNWFILFVCLFLGLSDTSSHHDGHGVIDGLDDYNYDDENVEENHKENGTVGNSLNEGGGGGYLKITKGLVNITKLSGEAVKLRCEASGEPPPNKFEWLKYEAPVREEKNRLIARSYKIKGKNDGNSLGTRLKISTLDVHDTGYYTCQISNGVKTVESTGILKVQMNTFTSPLEISPFPHFSDIYDDNFVCQPYKGTRCQKYVGNKTVYIPSNLTQKLIEEKINTAFTVIENSRDISKGCEMYAEPSLCYSAFPICNSNPKKPPHKICREDCELLENVLCRLEYALAKSHPLIGLQLSLPECEELPEIHSEESRGCLKMGIQQQTQEPYCYWGSGGGYRGTQHITATGRLCIVWSSQQEFPVTDYPELVGHNYCRNPGNSEDRPWCFTEYDDQLHRELCDVPQCVSHMWFYILAPCTGLLILFLFWMLYYCCKRRKRTRDDFHQNQTNGGNNGNLEMNALLPDYHSNNKNQRQNIVRTREYQLSNVKFLEELGEGAFGKVYKGEIHVSKTDPVLQVAIKTLKENATLKTQQDFRREVELMSELRHPNIVCLLGVVKRQQPYAMLFEYMTQGDLHEYLMVHSPRSADDNGGHILDQQEFLQIALQIAAGMDYLSSHHYVHRDLAARNCLVGDNLTVKISDFGLSRDVYSSDYYRVQSKSLLPVRWMPPESILYGKFTTESDVWSYGVVLWEIYSYGLQPYYGYNNQEVIDMIRSRQLLPCPEDCPSRIYSLMVECWHEVPSRRPHFPELHARLNAWCLDSARVINYSPNSQGMWSTMDETSFRGTTCSSNSNTSHKSSTNPSNKTQSTQVSSPPVRNPINSVTPRHNALPPPIRTFGGGNQNGKQNVGGTGQKYWPFGSNSLPKSSNSSCSGQSINTNWSNLNLAGEEQNHRSQLDKNNFEFGKTVIEPKNQVVISLPNHRIFGDFNESCGNLW</sequence>
<dbReference type="PRINTS" id="PR00109">
    <property type="entry name" value="TYRKINASE"/>
</dbReference>
<evidence type="ECO:0000256" key="17">
    <source>
        <dbReference type="ARBA" id="ARBA00034103"/>
    </source>
</evidence>
<keyword evidence="24" id="KW-0732">Signal</keyword>
<feature type="region of interest" description="Disordered" evidence="22">
    <location>
        <begin position="782"/>
        <end position="851"/>
    </location>
</feature>
<keyword evidence="16" id="KW-0393">Immunoglobulin domain</keyword>
<dbReference type="InterPro" id="IPR036790">
    <property type="entry name" value="Frizzled_dom_sf"/>
</dbReference>
<dbReference type="eggNOG" id="KOG1026">
    <property type="taxonomic scope" value="Eukaryota"/>
</dbReference>
<dbReference type="EMBL" id="DS235830">
    <property type="protein sequence ID" value="EEB18061.1"/>
    <property type="molecule type" value="Genomic_DNA"/>
</dbReference>
<dbReference type="InterPro" id="IPR007110">
    <property type="entry name" value="Ig-like_dom"/>
</dbReference>
<feature type="domain" description="Protein kinase" evidence="25">
    <location>
        <begin position="485"/>
        <end position="751"/>
    </location>
</feature>
<dbReference type="GO" id="GO:0007169">
    <property type="term" value="P:cell surface receptor protein tyrosine kinase signaling pathway"/>
    <property type="evidence" value="ECO:0007669"/>
    <property type="project" value="InterPro"/>
</dbReference>
<evidence type="ECO:0000256" key="19">
    <source>
        <dbReference type="PROSITE-ProRule" id="PRU00121"/>
    </source>
</evidence>
<dbReference type="GO" id="GO:0043235">
    <property type="term" value="C:receptor complex"/>
    <property type="evidence" value="ECO:0007669"/>
    <property type="project" value="TreeGrafter"/>
</dbReference>
<name>E0VXF5_PEDHC</name>
<dbReference type="FunFam" id="3.30.200.20:FF:000139">
    <property type="entry name" value="inactive tyrosine-protein kinase transmembrane receptor ROR1"/>
    <property type="match status" value="1"/>
</dbReference>
<dbReference type="SMART" id="SM00219">
    <property type="entry name" value="TyrKc"/>
    <property type="match status" value="1"/>
</dbReference>
<dbReference type="InterPro" id="IPR036179">
    <property type="entry name" value="Ig-like_dom_sf"/>
</dbReference>
<reference evidence="29" key="2">
    <citation type="submission" date="2007-04" db="EMBL/GenBank/DDBJ databases">
        <title>The genome of the human body louse.</title>
        <authorList>
            <consortium name="The Human Body Louse Genome Consortium"/>
            <person name="Kirkness E."/>
            <person name="Walenz B."/>
            <person name="Hass B."/>
            <person name="Bruggner R."/>
            <person name="Strausberg R."/>
        </authorList>
    </citation>
    <scope>NUCLEOTIDE SEQUENCE</scope>
    <source>
        <strain evidence="29">USDA</strain>
    </source>
</reference>
<dbReference type="InterPro" id="IPR020067">
    <property type="entry name" value="Frizzled_dom"/>
</dbReference>
<dbReference type="STRING" id="121224.E0VXF5"/>
<dbReference type="InterPro" id="IPR013098">
    <property type="entry name" value="Ig_I-set"/>
</dbReference>
<keyword evidence="8 20" id="KW-0067">ATP-binding</keyword>
<feature type="compositionally biased region" description="Polar residues" evidence="22">
    <location>
        <begin position="804"/>
        <end position="822"/>
    </location>
</feature>
<evidence type="ECO:0000256" key="15">
    <source>
        <dbReference type="ARBA" id="ARBA00023180"/>
    </source>
</evidence>
<dbReference type="Gene3D" id="1.10.510.10">
    <property type="entry name" value="Transferase(Phosphotransferase) domain 1"/>
    <property type="match status" value="1"/>
</dbReference>
<evidence type="ECO:0000256" key="14">
    <source>
        <dbReference type="ARBA" id="ARBA00023170"/>
    </source>
</evidence>
<dbReference type="PROSITE" id="PS00107">
    <property type="entry name" value="PROTEIN_KINASE_ATP"/>
    <property type="match status" value="1"/>
</dbReference>
<dbReference type="InterPro" id="IPR000719">
    <property type="entry name" value="Prot_kinase_dom"/>
</dbReference>
<evidence type="ECO:0000256" key="5">
    <source>
        <dbReference type="ARBA" id="ARBA00022692"/>
    </source>
</evidence>
<dbReference type="SMART" id="SM00409">
    <property type="entry name" value="IG"/>
    <property type="match status" value="1"/>
</dbReference>
<dbReference type="VEuPathDB" id="VectorBase:PHUM499580"/>
<dbReference type="InterPro" id="IPR038178">
    <property type="entry name" value="Kringle_sf"/>
</dbReference>
<dbReference type="Pfam" id="PF07679">
    <property type="entry name" value="I-set"/>
    <property type="match status" value="1"/>
</dbReference>
<evidence type="ECO:0000313" key="30">
    <source>
        <dbReference type="EnsemblMetazoa" id="PHUM499580-PA"/>
    </source>
</evidence>
<keyword evidence="4 29" id="KW-0808">Transferase</keyword>
<reference evidence="29" key="1">
    <citation type="submission" date="2007-04" db="EMBL/GenBank/DDBJ databases">
        <title>Annotation of Pediculus humanus corporis strain USDA.</title>
        <authorList>
            <person name="Kirkness E."/>
            <person name="Hannick L."/>
            <person name="Hass B."/>
            <person name="Bruggner R."/>
            <person name="Lawson D."/>
            <person name="Bidwell S."/>
            <person name="Joardar V."/>
            <person name="Caler E."/>
            <person name="Walenz B."/>
            <person name="Inman J."/>
            <person name="Schobel S."/>
            <person name="Galinsky K."/>
            <person name="Amedeo P."/>
            <person name="Strausberg R."/>
        </authorList>
    </citation>
    <scope>NUCLEOTIDE SEQUENCE</scope>
    <source>
        <strain evidence="29">USDA</strain>
    </source>
</reference>
<evidence type="ECO:0000256" key="23">
    <source>
        <dbReference type="SAM" id="Phobius"/>
    </source>
</evidence>
<dbReference type="Pfam" id="PF01392">
    <property type="entry name" value="Fz"/>
    <property type="match status" value="1"/>
</dbReference>
<dbReference type="FunCoup" id="E0VXF5">
    <property type="interactions" value="72"/>
</dbReference>
<dbReference type="PROSITE" id="PS50038">
    <property type="entry name" value="FZ"/>
    <property type="match status" value="1"/>
</dbReference>
<feature type="signal peptide" evidence="24">
    <location>
        <begin position="1"/>
        <end position="19"/>
    </location>
</feature>
<organism>
    <name type="scientific">Pediculus humanus subsp. corporis</name>
    <name type="common">Body louse</name>
    <dbReference type="NCBI Taxonomy" id="121224"/>
    <lineage>
        <taxon>Eukaryota</taxon>
        <taxon>Metazoa</taxon>
        <taxon>Ecdysozoa</taxon>
        <taxon>Arthropoda</taxon>
        <taxon>Hexapoda</taxon>
        <taxon>Insecta</taxon>
        <taxon>Pterygota</taxon>
        <taxon>Neoptera</taxon>
        <taxon>Paraneoptera</taxon>
        <taxon>Psocodea</taxon>
        <taxon>Troctomorpha</taxon>
        <taxon>Phthiraptera</taxon>
        <taxon>Anoplura</taxon>
        <taxon>Pediculidae</taxon>
        <taxon>Pediculus</taxon>
    </lineage>
</organism>
<accession>E0VXF5</accession>
<dbReference type="InterPro" id="IPR041775">
    <property type="entry name" value="Ror-like_CRD"/>
</dbReference>
<feature type="domain" description="FZ" evidence="26">
    <location>
        <begin position="185"/>
        <end position="318"/>
    </location>
</feature>
<evidence type="ECO:0000256" key="11">
    <source>
        <dbReference type="ARBA" id="ARBA00023136"/>
    </source>
</evidence>
<feature type="domain" description="Kringle" evidence="27">
    <location>
        <begin position="328"/>
        <end position="403"/>
    </location>
</feature>
<protein>
    <recommendedName>
        <fullName evidence="21">Tyrosine-protein kinase receptor</fullName>
        <ecNumber evidence="21">2.7.10.1</ecNumber>
    </recommendedName>
</protein>
<evidence type="ECO:0000256" key="2">
    <source>
        <dbReference type="ARBA" id="ARBA00022553"/>
    </source>
</evidence>
<dbReference type="EC" id="2.7.10.1" evidence="21"/>
<comment type="catalytic activity">
    <reaction evidence="18 21">
        <text>L-tyrosyl-[protein] + ATP = O-phospho-L-tyrosyl-[protein] + ADP + H(+)</text>
        <dbReference type="Rhea" id="RHEA:10596"/>
        <dbReference type="Rhea" id="RHEA-COMP:10136"/>
        <dbReference type="Rhea" id="RHEA-COMP:20101"/>
        <dbReference type="ChEBI" id="CHEBI:15378"/>
        <dbReference type="ChEBI" id="CHEBI:30616"/>
        <dbReference type="ChEBI" id="CHEBI:46858"/>
        <dbReference type="ChEBI" id="CHEBI:61978"/>
        <dbReference type="ChEBI" id="CHEBI:456216"/>
        <dbReference type="EC" id="2.7.10.1"/>
    </reaction>
</comment>
<dbReference type="KEGG" id="phu:Phum_PHUM499580"/>
<evidence type="ECO:0000256" key="8">
    <source>
        <dbReference type="ARBA" id="ARBA00022840"/>
    </source>
</evidence>
<dbReference type="CTD" id="8236321"/>
<keyword evidence="11 23" id="KW-0472">Membrane</keyword>
<keyword evidence="31" id="KW-1185">Reference proteome</keyword>
<dbReference type="InterPro" id="IPR017441">
    <property type="entry name" value="Protein_kinase_ATP_BS"/>
</dbReference>
<dbReference type="PROSITE" id="PS00109">
    <property type="entry name" value="PROTEIN_KINASE_TYR"/>
    <property type="match status" value="1"/>
</dbReference>
<evidence type="ECO:0000313" key="31">
    <source>
        <dbReference type="Proteomes" id="UP000009046"/>
    </source>
</evidence>
<feature type="compositionally biased region" description="Low complexity" evidence="22">
    <location>
        <begin position="783"/>
        <end position="803"/>
    </location>
</feature>
<dbReference type="PROSITE" id="PS50011">
    <property type="entry name" value="PROTEIN_KINASE_DOM"/>
    <property type="match status" value="1"/>
</dbReference>
<evidence type="ECO:0000256" key="7">
    <source>
        <dbReference type="ARBA" id="ARBA00022777"/>
    </source>
</evidence>
<evidence type="ECO:0000259" key="28">
    <source>
        <dbReference type="PROSITE" id="PS50835"/>
    </source>
</evidence>
<reference evidence="30" key="3">
    <citation type="submission" date="2021-02" db="UniProtKB">
        <authorList>
            <consortium name="EnsemblMetazoa"/>
        </authorList>
    </citation>
    <scope>IDENTIFICATION</scope>
    <source>
        <strain evidence="30">USDA</strain>
    </source>
</reference>
<evidence type="ECO:0000259" key="27">
    <source>
        <dbReference type="PROSITE" id="PS50070"/>
    </source>
</evidence>
<dbReference type="Gene3D" id="2.60.40.10">
    <property type="entry name" value="Immunoglobulins"/>
    <property type="match status" value="1"/>
</dbReference>
<evidence type="ECO:0000256" key="18">
    <source>
        <dbReference type="ARBA" id="ARBA00051243"/>
    </source>
</evidence>
<dbReference type="GO" id="GO:0005886">
    <property type="term" value="C:plasma membrane"/>
    <property type="evidence" value="ECO:0007669"/>
    <property type="project" value="TreeGrafter"/>
</dbReference>